<protein>
    <submittedName>
        <fullName evidence="2">Uncharacterized protein</fullName>
    </submittedName>
</protein>
<gene>
    <name evidence="2" type="ORF">WBA_LOCUS921</name>
</gene>
<dbReference type="AlphaFoldDB" id="A0A3P7FDI1"/>
<feature type="region of interest" description="Disordered" evidence="1">
    <location>
        <begin position="239"/>
        <end position="263"/>
    </location>
</feature>
<accession>A0A3P7FDI1</accession>
<proteinExistence type="predicted"/>
<evidence type="ECO:0000313" key="3">
    <source>
        <dbReference type="Proteomes" id="UP000270924"/>
    </source>
</evidence>
<feature type="region of interest" description="Disordered" evidence="1">
    <location>
        <begin position="122"/>
        <end position="149"/>
    </location>
</feature>
<organism evidence="2 3">
    <name type="scientific">Wuchereria bancrofti</name>
    <dbReference type="NCBI Taxonomy" id="6293"/>
    <lineage>
        <taxon>Eukaryota</taxon>
        <taxon>Metazoa</taxon>
        <taxon>Ecdysozoa</taxon>
        <taxon>Nematoda</taxon>
        <taxon>Chromadorea</taxon>
        <taxon>Rhabditida</taxon>
        <taxon>Spirurina</taxon>
        <taxon>Spiruromorpha</taxon>
        <taxon>Filarioidea</taxon>
        <taxon>Onchocercidae</taxon>
        <taxon>Wuchereria</taxon>
    </lineage>
</organism>
<dbReference type="Proteomes" id="UP000270924">
    <property type="component" value="Unassembled WGS sequence"/>
</dbReference>
<evidence type="ECO:0000256" key="1">
    <source>
        <dbReference type="SAM" id="MobiDB-lite"/>
    </source>
</evidence>
<keyword evidence="3" id="KW-1185">Reference proteome</keyword>
<reference evidence="2 3" key="1">
    <citation type="submission" date="2018-11" db="EMBL/GenBank/DDBJ databases">
        <authorList>
            <consortium name="Pathogen Informatics"/>
        </authorList>
    </citation>
    <scope>NUCLEOTIDE SEQUENCE [LARGE SCALE GENOMIC DNA]</scope>
</reference>
<dbReference type="InParanoid" id="A0A3P7FDI1"/>
<dbReference type="OMA" id="YRRLKMK"/>
<name>A0A3P7FDI1_WUCBA</name>
<dbReference type="EMBL" id="UYWW01000160">
    <property type="protein sequence ID" value="VDM07535.1"/>
    <property type="molecule type" value="Genomic_DNA"/>
</dbReference>
<evidence type="ECO:0000313" key="2">
    <source>
        <dbReference type="EMBL" id="VDM07535.1"/>
    </source>
</evidence>
<sequence length="327" mass="37864">MSKESFSTMSERYQRWLQIFKQLNKNSPTKEDIELIAPSHIKGNYVNKEYLKLHPPRKVVSKPIPKVKLKRSFDERDCLPEITLPDDLKGYQGLQPVLKKHRADVIITSRSETIFQTKDSPLLRRSPRKHPSSLIRPTASKKINSPSRSVARRSLTNLLESETFQNIDRSSANFVVPESEPPAHIAQSLNILRRSPRKHPSSYNEVLLSPQKPLLLSQPIICRRLSSLLGSVSDIENEKESTSLNSSFEPINEDENKKNPEENSQELINIGAEEEQQPFLDEKECLKKKIRGKNENYRRLKMKKSYVRGTSLAKKNFRKWRSTRNKR</sequence>
<dbReference type="OrthoDB" id="5848302at2759"/>